<dbReference type="KEGG" id="lsh:CAB17_18230"/>
<protein>
    <submittedName>
        <fullName evidence="1">Uncharacterized protein</fullName>
    </submittedName>
</protein>
<evidence type="ECO:0000313" key="2">
    <source>
        <dbReference type="Proteomes" id="UP000234343"/>
    </source>
</evidence>
<sequence length="207" mass="23758">MPKAFTHLCKNVNLSLYDNTLTVYSKSKISLPPIRTQLDLLMVLLFSQMDCVSAQINDMFDMDKNELGVYRFVHRDDVDHDLYHQDNFNMEDNHYHAQFSKTIDEIKLEDILGILEKHSLITSEEHASFIKAYHEANTLPLDVSSSKKEVVEEKSKVVKSITSSETFSVKKRDDEVTFGGFKRGFFLSTVPVKKNEDPKSLGVKFSN</sequence>
<dbReference type="EMBL" id="CP025491">
    <property type="protein sequence ID" value="AUH73764.1"/>
    <property type="molecule type" value="Genomic_DNA"/>
</dbReference>
<keyword evidence="2" id="KW-1185">Reference proteome</keyword>
<dbReference type="Proteomes" id="UP000234343">
    <property type="component" value="Chromosome"/>
</dbReference>
<organism evidence="1 2">
    <name type="scientific">Legionella sainthelensi</name>
    <dbReference type="NCBI Taxonomy" id="28087"/>
    <lineage>
        <taxon>Bacteria</taxon>
        <taxon>Pseudomonadati</taxon>
        <taxon>Pseudomonadota</taxon>
        <taxon>Gammaproteobacteria</taxon>
        <taxon>Legionellales</taxon>
        <taxon>Legionellaceae</taxon>
        <taxon>Legionella</taxon>
    </lineage>
</organism>
<accession>A0A2H5FQF0</accession>
<gene>
    <name evidence="1" type="ORF">CAB17_18230</name>
</gene>
<reference evidence="1 2" key="1">
    <citation type="submission" date="2017-12" db="EMBL/GenBank/DDBJ databases">
        <title>Legionella sainthelensi LA01-117, whole genome sequence of a clinical isolate from New Zealand.</title>
        <authorList>
            <person name="Cree S.L."/>
            <person name="Slow S."/>
            <person name="Kennedy M.A."/>
            <person name="Murdoch D.R."/>
            <person name="Biggs P.J."/>
            <person name="Anderson T."/>
        </authorList>
    </citation>
    <scope>NUCLEOTIDE SEQUENCE [LARGE SCALE GENOMIC DNA]</scope>
    <source>
        <strain evidence="1 2">LA01-117</strain>
    </source>
</reference>
<dbReference type="AlphaFoldDB" id="A0A2H5FQF0"/>
<dbReference type="RefSeq" id="WP_101901261.1">
    <property type="nucleotide sequence ID" value="NZ_CP025491.2"/>
</dbReference>
<evidence type="ECO:0000313" key="1">
    <source>
        <dbReference type="EMBL" id="AUH73764.1"/>
    </source>
</evidence>
<proteinExistence type="predicted"/>
<name>A0A2H5FQF0_9GAMM</name>